<accession>A0A1W0WGE7</accession>
<comment type="caution">
    <text evidence="1">The sequence shown here is derived from an EMBL/GenBank/DDBJ whole genome shotgun (WGS) entry which is preliminary data.</text>
</comment>
<evidence type="ECO:0000313" key="1">
    <source>
        <dbReference type="EMBL" id="OQV14203.1"/>
    </source>
</evidence>
<proteinExistence type="predicted"/>
<evidence type="ECO:0000313" key="2">
    <source>
        <dbReference type="Proteomes" id="UP000192578"/>
    </source>
</evidence>
<dbReference type="AlphaFoldDB" id="A0A1W0WGE7"/>
<organism evidence="1 2">
    <name type="scientific">Hypsibius exemplaris</name>
    <name type="common">Freshwater tardigrade</name>
    <dbReference type="NCBI Taxonomy" id="2072580"/>
    <lineage>
        <taxon>Eukaryota</taxon>
        <taxon>Metazoa</taxon>
        <taxon>Ecdysozoa</taxon>
        <taxon>Tardigrada</taxon>
        <taxon>Eutardigrada</taxon>
        <taxon>Parachela</taxon>
        <taxon>Hypsibioidea</taxon>
        <taxon>Hypsibiidae</taxon>
        <taxon>Hypsibius</taxon>
    </lineage>
</organism>
<protein>
    <submittedName>
        <fullName evidence="1">Uncharacterized protein</fullName>
    </submittedName>
</protein>
<dbReference type="EMBL" id="MTYJ01000108">
    <property type="protein sequence ID" value="OQV14203.1"/>
    <property type="molecule type" value="Genomic_DNA"/>
</dbReference>
<reference evidence="2" key="1">
    <citation type="submission" date="2017-01" db="EMBL/GenBank/DDBJ databases">
        <title>Comparative genomics of anhydrobiosis in the tardigrade Hypsibius dujardini.</title>
        <authorList>
            <person name="Yoshida Y."/>
            <person name="Koutsovoulos G."/>
            <person name="Laetsch D."/>
            <person name="Stevens L."/>
            <person name="Kumar S."/>
            <person name="Horikawa D."/>
            <person name="Ishino K."/>
            <person name="Komine S."/>
            <person name="Tomita M."/>
            <person name="Blaxter M."/>
            <person name="Arakawa K."/>
        </authorList>
    </citation>
    <scope>NUCLEOTIDE SEQUENCE [LARGE SCALE GENOMIC DNA]</scope>
    <source>
        <strain evidence="2">Z151</strain>
    </source>
</reference>
<name>A0A1W0WGE7_HYPEX</name>
<keyword evidence="2" id="KW-1185">Reference proteome</keyword>
<sequence>MVGPSGPFNGVEHDQGLQITRNRMIAEGEMEVHEDIQKVLTLLGRQAVFHTVDQYDAGFYVPSDVRSLIGLD</sequence>
<gene>
    <name evidence="1" type="ORF">BV898_11556</name>
</gene>
<dbReference type="Proteomes" id="UP000192578">
    <property type="component" value="Unassembled WGS sequence"/>
</dbReference>